<dbReference type="GO" id="GO:0009055">
    <property type="term" value="F:electron transfer activity"/>
    <property type="evidence" value="ECO:0007669"/>
    <property type="project" value="InterPro"/>
</dbReference>
<comment type="caution">
    <text evidence="6">The sequence shown here is derived from an EMBL/GenBank/DDBJ whole genome shotgun (WGS) entry which is preliminary data.</text>
</comment>
<dbReference type="Proteomes" id="UP000256913">
    <property type="component" value="Unassembled WGS sequence"/>
</dbReference>
<sequence>MDPVRNPYAPGAGQRPPELAGRDRELDVFDVVLERVARGRPERSLVLTGLRGVGKTVLLNALRSQAIGRLWGTGKIEARPDQSLRRPVAAALHMAVRELAPRHRAPDRIDDFLGVLKAFALRANQANAKLRDRWQPGIDVPAKSGRADSGDIEIDLVELFTDAAAIATDVGTGIALFIDEMQDVPGDDVSALCAACHELSQLGAPLIVVGAGLPHLPAVLSAAKSYSERLFRYQRIDRLDRIAADQALCAPAEREEVEYEPKALDLLYDKSGGYPYFVQAYGKATWDHAPRTPITADDVRVAAPEAEAELAVGFFGSRFERATPAEREYMRAMAGLSTTDDMDTAVATADVAQSLGRRPASLSPARDALIKKGLIYSGERGTVAFTVPHFGRYLRTQP</sequence>
<dbReference type="Pfam" id="PF13191">
    <property type="entry name" value="AAA_16"/>
    <property type="match status" value="1"/>
</dbReference>
<evidence type="ECO:0000259" key="5">
    <source>
        <dbReference type="PROSITE" id="PS51007"/>
    </source>
</evidence>
<feature type="region of interest" description="Disordered" evidence="4">
    <location>
        <begin position="1"/>
        <end position="20"/>
    </location>
</feature>
<dbReference type="Gene3D" id="3.40.50.300">
    <property type="entry name" value="P-loop containing nucleotide triphosphate hydrolases"/>
    <property type="match status" value="1"/>
</dbReference>
<dbReference type="EMBL" id="QUMQ01000001">
    <property type="protein sequence ID" value="REF96295.1"/>
    <property type="molecule type" value="Genomic_DNA"/>
</dbReference>
<dbReference type="GO" id="GO:0046872">
    <property type="term" value="F:metal ion binding"/>
    <property type="evidence" value="ECO:0007669"/>
    <property type="project" value="UniProtKB-KW"/>
</dbReference>
<feature type="domain" description="Cytochrome c" evidence="5">
    <location>
        <begin position="168"/>
        <end position="353"/>
    </location>
</feature>
<organism evidence="6 7">
    <name type="scientific">Asanoa ferruginea</name>
    <dbReference type="NCBI Taxonomy" id="53367"/>
    <lineage>
        <taxon>Bacteria</taxon>
        <taxon>Bacillati</taxon>
        <taxon>Actinomycetota</taxon>
        <taxon>Actinomycetes</taxon>
        <taxon>Micromonosporales</taxon>
        <taxon>Micromonosporaceae</taxon>
        <taxon>Asanoa</taxon>
    </lineage>
</organism>
<evidence type="ECO:0000313" key="7">
    <source>
        <dbReference type="Proteomes" id="UP000256913"/>
    </source>
</evidence>
<keyword evidence="2 3" id="KW-0408">Iron</keyword>
<evidence type="ECO:0000256" key="2">
    <source>
        <dbReference type="ARBA" id="ARBA00023004"/>
    </source>
</evidence>
<accession>A0A3D9ZG97</accession>
<keyword evidence="1 3" id="KW-0479">Metal-binding</keyword>
<reference evidence="6 7" key="1">
    <citation type="submission" date="2018-08" db="EMBL/GenBank/DDBJ databases">
        <title>Sequencing the genomes of 1000 actinobacteria strains.</title>
        <authorList>
            <person name="Klenk H.-P."/>
        </authorList>
    </citation>
    <scope>NUCLEOTIDE SEQUENCE [LARGE SCALE GENOMIC DNA]</scope>
    <source>
        <strain evidence="6 7">DSM 44099</strain>
    </source>
</reference>
<evidence type="ECO:0000256" key="4">
    <source>
        <dbReference type="SAM" id="MobiDB-lite"/>
    </source>
</evidence>
<protein>
    <submittedName>
        <fullName evidence="6">AAA ATPase-like protein</fullName>
    </submittedName>
</protein>
<proteinExistence type="predicted"/>
<dbReference type="SUPFAM" id="SSF52540">
    <property type="entry name" value="P-loop containing nucleoside triphosphate hydrolases"/>
    <property type="match status" value="1"/>
</dbReference>
<evidence type="ECO:0000256" key="3">
    <source>
        <dbReference type="PROSITE-ProRule" id="PRU00433"/>
    </source>
</evidence>
<evidence type="ECO:0000256" key="1">
    <source>
        <dbReference type="ARBA" id="ARBA00022723"/>
    </source>
</evidence>
<gene>
    <name evidence="6" type="ORF">DFJ67_2272</name>
</gene>
<evidence type="ECO:0000313" key="6">
    <source>
        <dbReference type="EMBL" id="REF96295.1"/>
    </source>
</evidence>
<keyword evidence="7" id="KW-1185">Reference proteome</keyword>
<dbReference type="InterPro" id="IPR027417">
    <property type="entry name" value="P-loop_NTPase"/>
</dbReference>
<name>A0A3D9ZG97_9ACTN</name>
<dbReference type="InterPro" id="IPR041664">
    <property type="entry name" value="AAA_16"/>
</dbReference>
<keyword evidence="3" id="KW-0349">Heme</keyword>
<dbReference type="OrthoDB" id="2020141at2"/>
<dbReference type="PROSITE" id="PS51007">
    <property type="entry name" value="CYTC"/>
    <property type="match status" value="1"/>
</dbReference>
<dbReference type="InterPro" id="IPR009056">
    <property type="entry name" value="Cyt_c-like_dom"/>
</dbReference>
<dbReference type="AlphaFoldDB" id="A0A3D9ZG97"/>
<dbReference type="RefSeq" id="WP_116067847.1">
    <property type="nucleotide sequence ID" value="NZ_BONB01000007.1"/>
</dbReference>
<dbReference type="GO" id="GO:0020037">
    <property type="term" value="F:heme binding"/>
    <property type="evidence" value="ECO:0007669"/>
    <property type="project" value="InterPro"/>
</dbReference>